<dbReference type="InterPro" id="IPR001753">
    <property type="entry name" value="Enoyl-CoA_hydra/iso"/>
</dbReference>
<dbReference type="SUPFAM" id="SSF52096">
    <property type="entry name" value="ClpP/crotonase"/>
    <property type="match status" value="1"/>
</dbReference>
<dbReference type="InParanoid" id="A0A2P5IDE0"/>
<reference evidence="3" key="1">
    <citation type="submission" date="2017-09" db="EMBL/GenBank/DDBJ databases">
        <title>Polyketide synthases of a Diaporthe helianthi virulent isolate.</title>
        <authorList>
            <person name="Baroncelli R."/>
        </authorList>
    </citation>
    <scope>NUCLEOTIDE SEQUENCE [LARGE SCALE GENOMIC DNA]</scope>
    <source>
        <strain evidence="3">7/96</strain>
    </source>
</reference>
<keyword evidence="4" id="KW-1185">Reference proteome</keyword>
<comment type="caution">
    <text evidence="3">The sequence shown here is derived from an EMBL/GenBank/DDBJ whole genome shotgun (WGS) entry which is preliminary data.</text>
</comment>
<dbReference type="AlphaFoldDB" id="A0A2P5IDE0"/>
<keyword evidence="2" id="KW-0456">Lyase</keyword>
<gene>
    <name evidence="3" type="ORF">DHEL01_v201070</name>
</gene>
<protein>
    <submittedName>
        <fullName evidence="3">Enoyl-CoA hydratase/isomerase</fullName>
    </submittedName>
</protein>
<dbReference type="GO" id="GO:0016836">
    <property type="term" value="F:hydro-lyase activity"/>
    <property type="evidence" value="ECO:0007669"/>
    <property type="project" value="UniProtKB-ARBA"/>
</dbReference>
<dbReference type="Pfam" id="PF00378">
    <property type="entry name" value="ECH_1"/>
    <property type="match status" value="2"/>
</dbReference>
<evidence type="ECO:0000313" key="3">
    <source>
        <dbReference type="EMBL" id="POS80533.1"/>
    </source>
</evidence>
<evidence type="ECO:0000256" key="2">
    <source>
        <dbReference type="ARBA" id="ARBA00023239"/>
    </source>
</evidence>
<dbReference type="OrthoDB" id="2018133at2759"/>
<dbReference type="FunFam" id="1.10.12.10:FF:000001">
    <property type="entry name" value="Probable enoyl-CoA hydratase, mitochondrial"/>
    <property type="match status" value="1"/>
</dbReference>
<evidence type="ECO:0000256" key="1">
    <source>
        <dbReference type="ARBA" id="ARBA00005254"/>
    </source>
</evidence>
<sequence length="299" mass="31982">MMNMPGSVMQDIVHLSTEHLKVLVDDDGVAVVQLNRPQKRNAFTQAMIDSMVAALADLDARKDIRALVVTGSPGGGPFCGKAAGMDLKELIQISTADAHRRAFLKDLTDAFARFSKPSVAAVTGFAVSTTCMKSALPTKLDNLTGEQLGGGCELALACDIIYAEEDAKFGLPEITIGTIPGAGGTQRFARALGKYRAMELILTGDSVPATELQRLGLVNKVFPKDHVQEEAIKVARRIAALSAAVVASAKQAVLTAENSHLEAGMAHEKALYYATFSTHDCKEGLSAFLEKRAPRFEHR</sequence>
<dbReference type="GO" id="GO:0016853">
    <property type="term" value="F:isomerase activity"/>
    <property type="evidence" value="ECO:0007669"/>
    <property type="project" value="UniProtKB-KW"/>
</dbReference>
<evidence type="ECO:0000313" key="4">
    <source>
        <dbReference type="Proteomes" id="UP000094444"/>
    </source>
</evidence>
<dbReference type="InterPro" id="IPR029045">
    <property type="entry name" value="ClpP/crotonase-like_dom_sf"/>
</dbReference>
<organism evidence="3 4">
    <name type="scientific">Diaporthe helianthi</name>
    <dbReference type="NCBI Taxonomy" id="158607"/>
    <lineage>
        <taxon>Eukaryota</taxon>
        <taxon>Fungi</taxon>
        <taxon>Dikarya</taxon>
        <taxon>Ascomycota</taxon>
        <taxon>Pezizomycotina</taxon>
        <taxon>Sordariomycetes</taxon>
        <taxon>Sordariomycetidae</taxon>
        <taxon>Diaporthales</taxon>
        <taxon>Diaporthaceae</taxon>
        <taxon>Diaporthe</taxon>
    </lineage>
</organism>
<dbReference type="STRING" id="158607.A0A2P5IDE0"/>
<accession>A0A2P5IDE0</accession>
<dbReference type="Proteomes" id="UP000094444">
    <property type="component" value="Unassembled WGS sequence"/>
</dbReference>
<dbReference type="Gene3D" id="3.90.226.10">
    <property type="entry name" value="2-enoyl-CoA Hydratase, Chain A, domain 1"/>
    <property type="match status" value="1"/>
</dbReference>
<dbReference type="InterPro" id="IPR014748">
    <property type="entry name" value="Enoyl-CoA_hydra_C"/>
</dbReference>
<dbReference type="CDD" id="cd06558">
    <property type="entry name" value="crotonase-like"/>
    <property type="match status" value="1"/>
</dbReference>
<proteinExistence type="inferred from homology"/>
<dbReference type="Gene3D" id="1.10.12.10">
    <property type="entry name" value="Lyase 2-enoyl-coa Hydratase, Chain A, domain 2"/>
    <property type="match status" value="1"/>
</dbReference>
<name>A0A2P5IDE0_DIAHE</name>
<comment type="similarity">
    <text evidence="1">Belongs to the enoyl-CoA hydratase/isomerase family.</text>
</comment>
<dbReference type="EMBL" id="MAVT02000045">
    <property type="protein sequence ID" value="POS80533.1"/>
    <property type="molecule type" value="Genomic_DNA"/>
</dbReference>
<dbReference type="PANTHER" id="PTHR11941:SF54">
    <property type="entry name" value="ENOYL-COA HYDRATASE, MITOCHONDRIAL"/>
    <property type="match status" value="1"/>
</dbReference>
<dbReference type="GO" id="GO:0006635">
    <property type="term" value="P:fatty acid beta-oxidation"/>
    <property type="evidence" value="ECO:0007669"/>
    <property type="project" value="TreeGrafter"/>
</dbReference>
<dbReference type="PANTHER" id="PTHR11941">
    <property type="entry name" value="ENOYL-COA HYDRATASE-RELATED"/>
    <property type="match status" value="1"/>
</dbReference>